<dbReference type="Proteomes" id="UP001066276">
    <property type="component" value="Chromosome 6"/>
</dbReference>
<sequence length="115" mass="12530">MRVFAVPGLDASCGSVKPWERLKAENGAPAKAPIQHAESLCQAAIHSGSQTTPPLALFQTLFPLPYSKDFIRENTPKRSDRLPHILTGGLQHNRCVAFQLEAELMPLTRKAPSAS</sequence>
<dbReference type="EMBL" id="JANPWB010000010">
    <property type="protein sequence ID" value="KAJ1143457.1"/>
    <property type="molecule type" value="Genomic_DNA"/>
</dbReference>
<reference evidence="1" key="1">
    <citation type="journal article" date="2022" name="bioRxiv">
        <title>Sequencing and chromosome-scale assembly of the giantPleurodeles waltlgenome.</title>
        <authorList>
            <person name="Brown T."/>
            <person name="Elewa A."/>
            <person name="Iarovenko S."/>
            <person name="Subramanian E."/>
            <person name="Araus A.J."/>
            <person name="Petzold A."/>
            <person name="Susuki M."/>
            <person name="Suzuki K.-i.T."/>
            <person name="Hayashi T."/>
            <person name="Toyoda A."/>
            <person name="Oliveira C."/>
            <person name="Osipova E."/>
            <person name="Leigh N.D."/>
            <person name="Simon A."/>
            <person name="Yun M.H."/>
        </authorList>
    </citation>
    <scope>NUCLEOTIDE SEQUENCE</scope>
    <source>
        <strain evidence="1">20211129_DDA</strain>
        <tissue evidence="1">Liver</tissue>
    </source>
</reference>
<dbReference type="AlphaFoldDB" id="A0AAV7QSJ1"/>
<name>A0AAV7QSJ1_PLEWA</name>
<evidence type="ECO:0000313" key="1">
    <source>
        <dbReference type="EMBL" id="KAJ1143457.1"/>
    </source>
</evidence>
<organism evidence="1 2">
    <name type="scientific">Pleurodeles waltl</name>
    <name type="common">Iberian ribbed newt</name>
    <dbReference type="NCBI Taxonomy" id="8319"/>
    <lineage>
        <taxon>Eukaryota</taxon>
        <taxon>Metazoa</taxon>
        <taxon>Chordata</taxon>
        <taxon>Craniata</taxon>
        <taxon>Vertebrata</taxon>
        <taxon>Euteleostomi</taxon>
        <taxon>Amphibia</taxon>
        <taxon>Batrachia</taxon>
        <taxon>Caudata</taxon>
        <taxon>Salamandroidea</taxon>
        <taxon>Salamandridae</taxon>
        <taxon>Pleurodelinae</taxon>
        <taxon>Pleurodeles</taxon>
    </lineage>
</organism>
<evidence type="ECO:0000313" key="2">
    <source>
        <dbReference type="Proteomes" id="UP001066276"/>
    </source>
</evidence>
<proteinExistence type="predicted"/>
<accession>A0AAV7QSJ1</accession>
<protein>
    <submittedName>
        <fullName evidence="1">Uncharacterized protein</fullName>
    </submittedName>
</protein>
<keyword evidence="2" id="KW-1185">Reference proteome</keyword>
<gene>
    <name evidence="1" type="ORF">NDU88_009766</name>
</gene>
<comment type="caution">
    <text evidence="1">The sequence shown here is derived from an EMBL/GenBank/DDBJ whole genome shotgun (WGS) entry which is preliminary data.</text>
</comment>